<dbReference type="PANTHER" id="PTHR11019:SF190">
    <property type="entry name" value="ARAC-FAMILY REGULATORY PROTEIN"/>
    <property type="match status" value="1"/>
</dbReference>
<dbReference type="InterPro" id="IPR011051">
    <property type="entry name" value="RmlC_Cupin_sf"/>
</dbReference>
<gene>
    <name evidence="6" type="ORF">DT23_17075</name>
</gene>
<keyword evidence="2" id="KW-0238">DNA-binding</keyword>
<comment type="caution">
    <text evidence="6">The sequence shown here is derived from an EMBL/GenBank/DDBJ whole genome shotgun (WGS) entry which is preliminary data.</text>
</comment>
<organism evidence="6 7">
    <name type="scientific">Thioclava indica</name>
    <dbReference type="NCBI Taxonomy" id="1353528"/>
    <lineage>
        <taxon>Bacteria</taxon>
        <taxon>Pseudomonadati</taxon>
        <taxon>Pseudomonadota</taxon>
        <taxon>Alphaproteobacteria</taxon>
        <taxon>Rhodobacterales</taxon>
        <taxon>Paracoccaceae</taxon>
        <taxon>Thioclava</taxon>
    </lineage>
</organism>
<dbReference type="InterPro" id="IPR018062">
    <property type="entry name" value="HTH_AraC-typ_CS"/>
</dbReference>
<dbReference type="eggNOG" id="COG2207">
    <property type="taxonomic scope" value="Bacteria"/>
</dbReference>
<keyword evidence="7" id="KW-1185">Reference proteome</keyword>
<dbReference type="InterPro" id="IPR020449">
    <property type="entry name" value="Tscrpt_reg_AraC-type_HTH"/>
</dbReference>
<dbReference type="GO" id="GO:0043565">
    <property type="term" value="F:sequence-specific DNA binding"/>
    <property type="evidence" value="ECO:0007669"/>
    <property type="project" value="InterPro"/>
</dbReference>
<evidence type="ECO:0000256" key="4">
    <source>
        <dbReference type="ARBA" id="ARBA00023163"/>
    </source>
</evidence>
<dbReference type="AlphaFoldDB" id="A0A074JMP6"/>
<dbReference type="InterPro" id="IPR014710">
    <property type="entry name" value="RmlC-like_jellyroll"/>
</dbReference>
<dbReference type="PRINTS" id="PR00032">
    <property type="entry name" value="HTHARAC"/>
</dbReference>
<dbReference type="OrthoDB" id="9814125at2"/>
<dbReference type="Pfam" id="PF02311">
    <property type="entry name" value="AraC_binding"/>
    <property type="match status" value="1"/>
</dbReference>
<dbReference type="EMBL" id="AUNB01000042">
    <property type="protein sequence ID" value="KEO57180.1"/>
    <property type="molecule type" value="Genomic_DNA"/>
</dbReference>
<sequence>MSARDWTEISLAQTPSFADELHLRAQNMASGEIFPLHDHPWHQLVYATQGTLMIRLAQAWHVVTPEQAVWIPKGVRHATAALTDSAFRTLYISSDVISMPAQVRVLSVSTLLRSLIMELDGLSSDAMSKNYRSALHQTILRHLERQPHDEVGLTWPAHPALRHLCESLYDHPADTRSVADLARAFGMSERTLMRRCHADLAMPLSLWRQRMRLFRALEWLGQKRSITEIAFDLGYNSPSAFGHMFRTATGLSPSDWRKARGLGVQSSDVS</sequence>
<protein>
    <recommendedName>
        <fullName evidence="5">HTH araC/xylS-type domain-containing protein</fullName>
    </recommendedName>
</protein>
<dbReference type="PROSITE" id="PS00041">
    <property type="entry name" value="HTH_ARAC_FAMILY_1"/>
    <property type="match status" value="1"/>
</dbReference>
<reference evidence="6 7" key="1">
    <citation type="journal article" date="2015" name="Antonie Van Leeuwenhoek">
        <title>Thioclava indica sp. nov., isolated from surface seawater of the Indian Ocean.</title>
        <authorList>
            <person name="Liu Y."/>
            <person name="Lai Q."/>
            <person name="Du J."/>
            <person name="Xu H."/>
            <person name="Jiang L."/>
            <person name="Shao Z."/>
        </authorList>
    </citation>
    <scope>NUCLEOTIDE SEQUENCE [LARGE SCALE GENOMIC DNA]</scope>
    <source>
        <strain evidence="6 7">DT23-4</strain>
    </source>
</reference>
<dbReference type="RefSeq" id="WP_038131911.1">
    <property type="nucleotide sequence ID" value="NZ_AUNB01000042.1"/>
</dbReference>
<dbReference type="PANTHER" id="PTHR11019">
    <property type="entry name" value="HTH-TYPE TRANSCRIPTIONAL REGULATOR NIMR"/>
    <property type="match status" value="1"/>
</dbReference>
<keyword evidence="3" id="KW-0010">Activator</keyword>
<feature type="domain" description="HTH araC/xylS-type" evidence="5">
    <location>
        <begin position="162"/>
        <end position="259"/>
    </location>
</feature>
<dbReference type="Gene3D" id="1.10.10.60">
    <property type="entry name" value="Homeodomain-like"/>
    <property type="match status" value="1"/>
</dbReference>
<dbReference type="Gene3D" id="2.60.120.10">
    <property type="entry name" value="Jelly Rolls"/>
    <property type="match status" value="1"/>
</dbReference>
<proteinExistence type="predicted"/>
<dbReference type="InterPro" id="IPR018060">
    <property type="entry name" value="HTH_AraC"/>
</dbReference>
<dbReference type="Pfam" id="PF12833">
    <property type="entry name" value="HTH_18"/>
    <property type="match status" value="1"/>
</dbReference>
<evidence type="ECO:0000313" key="7">
    <source>
        <dbReference type="Proteomes" id="UP000027471"/>
    </source>
</evidence>
<evidence type="ECO:0000256" key="2">
    <source>
        <dbReference type="ARBA" id="ARBA00023125"/>
    </source>
</evidence>
<dbReference type="SUPFAM" id="SSF46689">
    <property type="entry name" value="Homeodomain-like"/>
    <property type="match status" value="1"/>
</dbReference>
<dbReference type="PROSITE" id="PS01124">
    <property type="entry name" value="HTH_ARAC_FAMILY_2"/>
    <property type="match status" value="1"/>
</dbReference>
<keyword evidence="1" id="KW-0805">Transcription regulation</keyword>
<dbReference type="CDD" id="cd06124">
    <property type="entry name" value="cupin_NimR-like_N"/>
    <property type="match status" value="1"/>
</dbReference>
<dbReference type="Proteomes" id="UP000027471">
    <property type="component" value="Unassembled WGS sequence"/>
</dbReference>
<keyword evidence="4" id="KW-0804">Transcription</keyword>
<dbReference type="STRING" id="1353528.DT23_17075"/>
<evidence type="ECO:0000259" key="5">
    <source>
        <dbReference type="PROSITE" id="PS01124"/>
    </source>
</evidence>
<accession>A0A074JMP6</accession>
<dbReference type="InterPro" id="IPR009057">
    <property type="entry name" value="Homeodomain-like_sf"/>
</dbReference>
<evidence type="ECO:0000256" key="3">
    <source>
        <dbReference type="ARBA" id="ARBA00023159"/>
    </source>
</evidence>
<evidence type="ECO:0000313" key="6">
    <source>
        <dbReference type="EMBL" id="KEO57180.1"/>
    </source>
</evidence>
<name>A0A074JMP6_9RHOB</name>
<dbReference type="InterPro" id="IPR003313">
    <property type="entry name" value="AraC-bd"/>
</dbReference>
<dbReference type="SUPFAM" id="SSF51182">
    <property type="entry name" value="RmlC-like cupins"/>
    <property type="match status" value="1"/>
</dbReference>
<dbReference type="SMART" id="SM00342">
    <property type="entry name" value="HTH_ARAC"/>
    <property type="match status" value="1"/>
</dbReference>
<dbReference type="GO" id="GO:0003700">
    <property type="term" value="F:DNA-binding transcription factor activity"/>
    <property type="evidence" value="ECO:0007669"/>
    <property type="project" value="InterPro"/>
</dbReference>
<evidence type="ECO:0000256" key="1">
    <source>
        <dbReference type="ARBA" id="ARBA00023015"/>
    </source>
</evidence>